<reference evidence="3 4" key="1">
    <citation type="journal article" date="2018" name="ISME J.">
        <title>A methanotrophic archaeon couples anaerobic oxidation of methane to Fe(III) reduction.</title>
        <authorList>
            <person name="Cai C."/>
            <person name="Leu A.O."/>
            <person name="Xie G.J."/>
            <person name="Guo J."/>
            <person name="Feng Y."/>
            <person name="Zhao J.X."/>
            <person name="Tyson G.W."/>
            <person name="Yuan Z."/>
            <person name="Hu S."/>
        </authorList>
    </citation>
    <scope>NUCLEOTIDE SEQUENCE [LARGE SCALE GENOMIC DNA]</scope>
    <source>
        <strain evidence="3">FeB_12</strain>
    </source>
</reference>
<feature type="domain" description="SPOR" evidence="2">
    <location>
        <begin position="134"/>
        <end position="213"/>
    </location>
</feature>
<feature type="region of interest" description="Disordered" evidence="1">
    <location>
        <begin position="72"/>
        <end position="111"/>
    </location>
</feature>
<proteinExistence type="predicted"/>
<dbReference type="AlphaFoldDB" id="A0A855X793"/>
<name>A0A855X793_9BACT</name>
<dbReference type="GO" id="GO:0042834">
    <property type="term" value="F:peptidoglycan binding"/>
    <property type="evidence" value="ECO:0007669"/>
    <property type="project" value="InterPro"/>
</dbReference>
<comment type="caution">
    <text evidence="3">The sequence shown here is derived from an EMBL/GenBank/DDBJ whole genome shotgun (WGS) entry which is preliminary data.</text>
</comment>
<dbReference type="Gene3D" id="3.30.70.1070">
    <property type="entry name" value="Sporulation related repeat"/>
    <property type="match status" value="1"/>
</dbReference>
<organism evidence="3 4">
    <name type="scientific">candidate division GN15 bacterium</name>
    <dbReference type="NCBI Taxonomy" id="2072418"/>
    <lineage>
        <taxon>Bacteria</taxon>
        <taxon>candidate division GN15</taxon>
    </lineage>
</organism>
<dbReference type="PROSITE" id="PS51724">
    <property type="entry name" value="SPOR"/>
    <property type="match status" value="1"/>
</dbReference>
<accession>A0A855X793</accession>
<dbReference type="InterPro" id="IPR007730">
    <property type="entry name" value="SPOR-like_dom"/>
</dbReference>
<feature type="compositionally biased region" description="Polar residues" evidence="1">
    <location>
        <begin position="91"/>
        <end position="103"/>
    </location>
</feature>
<sequence>MTLRTGIFIFAAVALVCSACSEEKKREAARLEAKLRGDTLVTAENQIATDDSVTDTALVDSMNKLATEAFDSSYHAEDSTTASTQTAVVTPESSATAMSTPQSEPAKETRDTIIPDVNAVPAENGASSPRTMPRHIEDAYTVQIASSTDQAFSQRIVDTFLARGYDAYMGTVTHDGTTYYRVRVGRFARPADANLVAVEINQKYSLQSWVDKITK</sequence>
<evidence type="ECO:0000313" key="3">
    <source>
        <dbReference type="EMBL" id="PWB76475.1"/>
    </source>
</evidence>
<dbReference type="Pfam" id="PF05036">
    <property type="entry name" value="SPOR"/>
    <property type="match status" value="1"/>
</dbReference>
<dbReference type="InterPro" id="IPR036680">
    <property type="entry name" value="SPOR-like_sf"/>
</dbReference>
<gene>
    <name evidence="3" type="ORF">C3F09_00475</name>
</gene>
<dbReference type="SUPFAM" id="SSF110997">
    <property type="entry name" value="Sporulation related repeat"/>
    <property type="match status" value="1"/>
</dbReference>
<evidence type="ECO:0000259" key="2">
    <source>
        <dbReference type="PROSITE" id="PS51724"/>
    </source>
</evidence>
<feature type="compositionally biased region" description="Low complexity" evidence="1">
    <location>
        <begin position="79"/>
        <end position="90"/>
    </location>
</feature>
<dbReference type="EMBL" id="PQAP01000001">
    <property type="protein sequence ID" value="PWB76475.1"/>
    <property type="molecule type" value="Genomic_DNA"/>
</dbReference>
<evidence type="ECO:0000313" key="4">
    <source>
        <dbReference type="Proteomes" id="UP000250918"/>
    </source>
</evidence>
<protein>
    <recommendedName>
        <fullName evidence="2">SPOR domain-containing protein</fullName>
    </recommendedName>
</protein>
<evidence type="ECO:0000256" key="1">
    <source>
        <dbReference type="SAM" id="MobiDB-lite"/>
    </source>
</evidence>
<dbReference type="Proteomes" id="UP000250918">
    <property type="component" value="Unassembled WGS sequence"/>
</dbReference>